<dbReference type="PANTHER" id="PTHR22916">
    <property type="entry name" value="GLYCOSYLTRANSFERASE"/>
    <property type="match status" value="1"/>
</dbReference>
<evidence type="ECO:0000256" key="1">
    <source>
        <dbReference type="ARBA" id="ARBA00022676"/>
    </source>
</evidence>
<dbReference type="CDD" id="cd00761">
    <property type="entry name" value="Glyco_tranf_GTA_type"/>
    <property type="match status" value="1"/>
</dbReference>
<dbReference type="InterPro" id="IPR001173">
    <property type="entry name" value="Glyco_trans_2-like"/>
</dbReference>
<protein>
    <submittedName>
        <fullName evidence="4">Glycosyltransferase</fullName>
    </submittedName>
</protein>
<keyword evidence="1" id="KW-0328">Glycosyltransferase</keyword>
<evidence type="ECO:0000313" key="4">
    <source>
        <dbReference type="EMBL" id="MBC5628048.1"/>
    </source>
</evidence>
<dbReference type="PANTHER" id="PTHR22916:SF51">
    <property type="entry name" value="GLYCOSYLTRANSFERASE EPSH-RELATED"/>
    <property type="match status" value="1"/>
</dbReference>
<name>A0ABR7D9N7_9CLOT</name>
<feature type="domain" description="Glycosyltransferase 2-like" evidence="3">
    <location>
        <begin position="8"/>
        <end position="134"/>
    </location>
</feature>
<organism evidence="4 5">
    <name type="scientific">Clostridium hominis</name>
    <dbReference type="NCBI Taxonomy" id="2763036"/>
    <lineage>
        <taxon>Bacteria</taxon>
        <taxon>Bacillati</taxon>
        <taxon>Bacillota</taxon>
        <taxon>Clostridia</taxon>
        <taxon>Eubacteriales</taxon>
        <taxon>Clostridiaceae</taxon>
        <taxon>Clostridium</taxon>
    </lineage>
</organism>
<accession>A0ABR7D9N7</accession>
<evidence type="ECO:0000313" key="5">
    <source>
        <dbReference type="Proteomes" id="UP000596929"/>
    </source>
</evidence>
<dbReference type="EMBL" id="JACOOO010000004">
    <property type="protein sequence ID" value="MBC5628048.1"/>
    <property type="molecule type" value="Genomic_DNA"/>
</dbReference>
<sequence>MENKIKLSIIVPVYNVEKYIRECIESIIKAYRDNVEVILVDDGSKDNSGNICDEYKEKYDFIKVSHRENGGLSAARNTGIRLAQGEYIWFVDSDDYIDGDSIEVILDKIKENTDIIIGNYRQVFPDGNIYFYQGFKEDDDLSIEPFKYVENLGNVSYAAVRFITKRKIIIDNDIFFTEGIYHEDEDWTPRILCAAKSFTTIMPYLYNYRVGNPQSITGMLNPKKVSDKVVISSKIYNRIKENNYSEEMNDFLRSRIAHNYIAALNECSMYNKEERKRLINYLKNNKNLLDHIDTPKASMVRIAINLIGLSNTSKLLNMRTKIGK</sequence>
<proteinExistence type="predicted"/>
<evidence type="ECO:0000256" key="2">
    <source>
        <dbReference type="ARBA" id="ARBA00022679"/>
    </source>
</evidence>
<dbReference type="InterPro" id="IPR029044">
    <property type="entry name" value="Nucleotide-diphossugar_trans"/>
</dbReference>
<gene>
    <name evidence="4" type="ORF">H8S20_03980</name>
</gene>
<dbReference type="Pfam" id="PF00535">
    <property type="entry name" value="Glycos_transf_2"/>
    <property type="match status" value="1"/>
</dbReference>
<dbReference type="Gene3D" id="3.90.550.10">
    <property type="entry name" value="Spore Coat Polysaccharide Biosynthesis Protein SpsA, Chain A"/>
    <property type="match status" value="1"/>
</dbReference>
<comment type="caution">
    <text evidence="4">The sequence shown here is derived from an EMBL/GenBank/DDBJ whole genome shotgun (WGS) entry which is preliminary data.</text>
</comment>
<keyword evidence="2" id="KW-0808">Transferase</keyword>
<dbReference type="Proteomes" id="UP000596929">
    <property type="component" value="Unassembled WGS sequence"/>
</dbReference>
<dbReference type="SUPFAM" id="SSF53448">
    <property type="entry name" value="Nucleotide-diphospho-sugar transferases"/>
    <property type="match status" value="1"/>
</dbReference>
<evidence type="ECO:0000259" key="3">
    <source>
        <dbReference type="Pfam" id="PF00535"/>
    </source>
</evidence>
<keyword evidence="5" id="KW-1185">Reference proteome</keyword>
<reference evidence="4 5" key="1">
    <citation type="submission" date="2020-08" db="EMBL/GenBank/DDBJ databases">
        <title>Genome public.</title>
        <authorList>
            <person name="Liu C."/>
            <person name="Sun Q."/>
        </authorList>
    </citation>
    <scope>NUCLEOTIDE SEQUENCE [LARGE SCALE GENOMIC DNA]</scope>
    <source>
        <strain evidence="4 5">NSJ-6</strain>
    </source>
</reference>
<dbReference type="RefSeq" id="WP_051986982.1">
    <property type="nucleotide sequence ID" value="NZ_JACOOO010000004.1"/>
</dbReference>